<reference evidence="3 4" key="1">
    <citation type="submission" date="2014-09" db="EMBL/GenBank/DDBJ databases">
        <title>Genome sequencing and annotation of Bacillus Okhensis strain Kh10-101T.</title>
        <authorList>
            <person name="Prakash J.S."/>
        </authorList>
    </citation>
    <scope>NUCLEOTIDE SEQUENCE [LARGE SCALE GENOMIC DNA]</scope>
    <source>
        <strain evidence="4">Kh10-101T</strain>
    </source>
</reference>
<dbReference type="EMBL" id="JRJU01000059">
    <property type="protein sequence ID" value="KHF37959.1"/>
    <property type="molecule type" value="Genomic_DNA"/>
</dbReference>
<dbReference type="InterPro" id="IPR029149">
    <property type="entry name" value="Creatin/AminoP/Spt16_N"/>
</dbReference>
<dbReference type="PANTHER" id="PTHR46112:SF2">
    <property type="entry name" value="XAA-PRO AMINOPEPTIDASE P-RELATED"/>
    <property type="match status" value="1"/>
</dbReference>
<dbReference type="SUPFAM" id="SSF55920">
    <property type="entry name" value="Creatinase/aminopeptidase"/>
    <property type="match status" value="1"/>
</dbReference>
<gene>
    <name evidence="3" type="ORF">LQ50_24315</name>
</gene>
<dbReference type="Pfam" id="PF01321">
    <property type="entry name" value="Creatinase_N"/>
    <property type="match status" value="1"/>
</dbReference>
<dbReference type="Gene3D" id="3.90.230.10">
    <property type="entry name" value="Creatinase/methionine aminopeptidase superfamily"/>
    <property type="match status" value="1"/>
</dbReference>
<dbReference type="SUPFAM" id="SSF53092">
    <property type="entry name" value="Creatinase/prolidase N-terminal domain"/>
    <property type="match status" value="1"/>
</dbReference>
<dbReference type="STRING" id="333138.LQ50_24315"/>
<keyword evidence="4" id="KW-1185">Reference proteome</keyword>
<evidence type="ECO:0000313" key="4">
    <source>
        <dbReference type="Proteomes" id="UP000030832"/>
    </source>
</evidence>
<dbReference type="InterPro" id="IPR000587">
    <property type="entry name" value="Creatinase_N"/>
</dbReference>
<comment type="caution">
    <text evidence="3">The sequence shown here is derived from an EMBL/GenBank/DDBJ whole genome shotgun (WGS) entry which is preliminary data.</text>
</comment>
<feature type="domain" description="Peptidase M24" evidence="1">
    <location>
        <begin position="163"/>
        <end position="371"/>
    </location>
</feature>
<dbReference type="Pfam" id="PF00557">
    <property type="entry name" value="Peptidase_M24"/>
    <property type="match status" value="1"/>
</dbReference>
<dbReference type="RefSeq" id="WP_034633931.1">
    <property type="nucleotide sequence ID" value="NZ_JRJU01000059.1"/>
</dbReference>
<dbReference type="PANTHER" id="PTHR46112">
    <property type="entry name" value="AMINOPEPTIDASE"/>
    <property type="match status" value="1"/>
</dbReference>
<organism evidence="3 4">
    <name type="scientific">Halalkalibacter okhensis</name>
    <dbReference type="NCBI Taxonomy" id="333138"/>
    <lineage>
        <taxon>Bacteria</taxon>
        <taxon>Bacillati</taxon>
        <taxon>Bacillota</taxon>
        <taxon>Bacilli</taxon>
        <taxon>Bacillales</taxon>
        <taxon>Bacillaceae</taxon>
        <taxon>Halalkalibacter</taxon>
    </lineage>
</organism>
<dbReference type="Proteomes" id="UP000030832">
    <property type="component" value="Unassembled WGS sequence"/>
</dbReference>
<name>A0A0B0ID45_9BACI</name>
<accession>A0A0B0ID45</accession>
<sequence length="399" mass="45493">MFALEEYTRRLEAVKKRMVDEGVDVLLISNPSNMYYLTNYSAWSFYVHQMMVVTLEDAQPLWIGRQMDANGVAKTTWLDEHHIIAYPDFYVQSTERHPIDFVANILTEIGQSRRTIGIEMDVHYFTALCYERLKHGLPNATFKDTSSLVNIIRLIKSQNEITYMKRAGKIVENAMTAAYECVQVGVRESDVAAAIYYAQIKGTKEFGGDYTSIVPMMPTNENTSCPHLTWTDRPYQKGDFLTLEIAGAYKRYHAPMARTMAIGTAPNEVKELAKVVEEGIEATLDFIRPGIRAEEVERVWSKTIGKYGHRKSSRLGYSVGLSFPPDWGEHTVSFRPGDETILKPNMTFHLMPGIWYNDYGVEITETIHITDQGVELLTNFPRDLYEKPVLSVISDEHTS</sequence>
<dbReference type="CDD" id="cd01066">
    <property type="entry name" value="APP_MetAP"/>
    <property type="match status" value="1"/>
</dbReference>
<dbReference type="InterPro" id="IPR050659">
    <property type="entry name" value="Peptidase_M24B"/>
</dbReference>
<evidence type="ECO:0000259" key="1">
    <source>
        <dbReference type="Pfam" id="PF00557"/>
    </source>
</evidence>
<evidence type="ECO:0000313" key="3">
    <source>
        <dbReference type="EMBL" id="KHF37959.1"/>
    </source>
</evidence>
<protein>
    <submittedName>
        <fullName evidence="3">X-Pro dipeptidase</fullName>
    </submittedName>
</protein>
<dbReference type="Gene3D" id="3.40.350.10">
    <property type="entry name" value="Creatinase/prolidase N-terminal domain"/>
    <property type="match status" value="1"/>
</dbReference>
<dbReference type="AlphaFoldDB" id="A0A0B0ID45"/>
<feature type="domain" description="Creatinase N-terminal" evidence="2">
    <location>
        <begin position="10"/>
        <end position="155"/>
    </location>
</feature>
<evidence type="ECO:0000259" key="2">
    <source>
        <dbReference type="Pfam" id="PF01321"/>
    </source>
</evidence>
<dbReference type="InterPro" id="IPR000994">
    <property type="entry name" value="Pept_M24"/>
</dbReference>
<proteinExistence type="predicted"/>
<dbReference type="InterPro" id="IPR036005">
    <property type="entry name" value="Creatinase/aminopeptidase-like"/>
</dbReference>
<dbReference type="eggNOG" id="COG0006">
    <property type="taxonomic scope" value="Bacteria"/>
</dbReference>